<gene>
    <name evidence="3" type="ORF">IWQ60_000033</name>
</gene>
<keyword evidence="1" id="KW-0175">Coiled coil</keyword>
<keyword evidence="4" id="KW-1185">Reference proteome</keyword>
<dbReference type="Proteomes" id="UP001150569">
    <property type="component" value="Unassembled WGS sequence"/>
</dbReference>
<evidence type="ECO:0000256" key="1">
    <source>
        <dbReference type="SAM" id="Coils"/>
    </source>
</evidence>
<accession>A0A9W8AHD8</accession>
<evidence type="ECO:0000313" key="4">
    <source>
        <dbReference type="Proteomes" id="UP001150569"/>
    </source>
</evidence>
<name>A0A9W8AHD8_9FUNG</name>
<feature type="region of interest" description="Disordered" evidence="2">
    <location>
        <begin position="204"/>
        <end position="225"/>
    </location>
</feature>
<feature type="compositionally biased region" description="Basic and acidic residues" evidence="2">
    <location>
        <begin position="204"/>
        <end position="216"/>
    </location>
</feature>
<evidence type="ECO:0000256" key="2">
    <source>
        <dbReference type="SAM" id="MobiDB-lite"/>
    </source>
</evidence>
<evidence type="ECO:0000313" key="3">
    <source>
        <dbReference type="EMBL" id="KAJ1930749.1"/>
    </source>
</evidence>
<dbReference type="AlphaFoldDB" id="A0A9W8AHD8"/>
<sequence>MAQLKHPLQSGPVPGADGDLETDPFVTEVTQWATNDLGLRLQHQVLLLPASGANTLSPNAHLASALETAPLRPIFEYLLPRVKSPAVVRNIRRKLNYLIYQRRADVVEAIGASGARYAVGDKNGQNPLALINKVTRAEELTEKVQKLRTQVERKLAHNQQLAQQALDTEFQLGEAREALRDAESRAHLKYRYEHEIRQRIRKYDEETQRWRSRKPDQLSPKNNTTDKERLLYLQTLIKDRLKRELTQRPLDPPDLPNEIIALAEDISQTVDGRTIVNYAKANGDAAQATLVDWGHSVHHETAPEALVEALASLGQFLACLHRHHAQRKIECIGLTRRIQHWESEGRDFTSPGSPASAAAVEQAHRAAHQHVTELLGGSTADRILAEWHCPARKDTVAKMKAKAAEVLLKRTAKELRATLALLRGKVLAITQILSDLSARVALQPPAATHALQAAMTDLQGHIQVDLVSSHRLCLANLRYCLVNPIDSHTVKRPLNLCTPHRAIHDELYRRFVTSLDLPVYSSSETVVHELRDRCWKDDDNRLLALVLQSAQIDQRQALLKQVNDLLHSLPESERASLPIDTNTNPAAVVVKYLQDHLHTTYIRHAEKSLPKLQQVLTIADAGAEESQNLHEFLQQR</sequence>
<organism evidence="3 4">
    <name type="scientific">Tieghemiomyces parasiticus</name>
    <dbReference type="NCBI Taxonomy" id="78921"/>
    <lineage>
        <taxon>Eukaryota</taxon>
        <taxon>Fungi</taxon>
        <taxon>Fungi incertae sedis</taxon>
        <taxon>Zoopagomycota</taxon>
        <taxon>Kickxellomycotina</taxon>
        <taxon>Dimargaritomycetes</taxon>
        <taxon>Dimargaritales</taxon>
        <taxon>Dimargaritaceae</taxon>
        <taxon>Tieghemiomyces</taxon>
    </lineage>
</organism>
<reference evidence="3" key="1">
    <citation type="submission" date="2022-07" db="EMBL/GenBank/DDBJ databases">
        <title>Phylogenomic reconstructions and comparative analyses of Kickxellomycotina fungi.</title>
        <authorList>
            <person name="Reynolds N.K."/>
            <person name="Stajich J.E."/>
            <person name="Barry K."/>
            <person name="Grigoriev I.V."/>
            <person name="Crous P."/>
            <person name="Smith M.E."/>
        </authorList>
    </citation>
    <scope>NUCLEOTIDE SEQUENCE</scope>
    <source>
        <strain evidence="3">RSA 861</strain>
    </source>
</reference>
<feature type="coiled-coil region" evidence="1">
    <location>
        <begin position="130"/>
        <end position="164"/>
    </location>
</feature>
<feature type="region of interest" description="Disordered" evidence="2">
    <location>
        <begin position="1"/>
        <end position="20"/>
    </location>
</feature>
<protein>
    <submittedName>
        <fullName evidence="3">Uncharacterized protein</fullName>
    </submittedName>
</protein>
<dbReference type="EMBL" id="JANBPT010000001">
    <property type="protein sequence ID" value="KAJ1930749.1"/>
    <property type="molecule type" value="Genomic_DNA"/>
</dbReference>
<comment type="caution">
    <text evidence="3">The sequence shown here is derived from an EMBL/GenBank/DDBJ whole genome shotgun (WGS) entry which is preliminary data.</text>
</comment>
<proteinExistence type="predicted"/>